<dbReference type="EMBL" id="CP036299">
    <property type="protein sequence ID" value="QDV31880.1"/>
    <property type="molecule type" value="Genomic_DNA"/>
</dbReference>
<dbReference type="KEGG" id="peh:Spb1_38260"/>
<organism evidence="3 4">
    <name type="scientific">Planctopirus ephydatiae</name>
    <dbReference type="NCBI Taxonomy" id="2528019"/>
    <lineage>
        <taxon>Bacteria</taxon>
        <taxon>Pseudomonadati</taxon>
        <taxon>Planctomycetota</taxon>
        <taxon>Planctomycetia</taxon>
        <taxon>Planctomycetales</taxon>
        <taxon>Planctomycetaceae</taxon>
        <taxon>Planctopirus</taxon>
    </lineage>
</organism>
<dbReference type="InterPro" id="IPR020904">
    <property type="entry name" value="Sc_DH/Rdtase_CS"/>
</dbReference>
<evidence type="ECO:0000256" key="1">
    <source>
        <dbReference type="ARBA" id="ARBA00006484"/>
    </source>
</evidence>
<dbReference type="Gene3D" id="3.40.50.720">
    <property type="entry name" value="NAD(P)-binding Rossmann-like Domain"/>
    <property type="match status" value="1"/>
</dbReference>
<dbReference type="GO" id="GO:0004316">
    <property type="term" value="F:3-oxoacyl-[acyl-carrier-protein] reductase (NADPH) activity"/>
    <property type="evidence" value="ECO:0007669"/>
    <property type="project" value="UniProtKB-EC"/>
</dbReference>
<dbReference type="PANTHER" id="PTHR42879:SF2">
    <property type="entry name" value="3-OXOACYL-[ACYL-CARRIER-PROTEIN] REDUCTASE FABG"/>
    <property type="match status" value="1"/>
</dbReference>
<dbReference type="EC" id="1.1.1.100" evidence="3"/>
<dbReference type="SUPFAM" id="SSF51735">
    <property type="entry name" value="NAD(P)-binding Rossmann-fold domains"/>
    <property type="match status" value="1"/>
</dbReference>
<dbReference type="PROSITE" id="PS00061">
    <property type="entry name" value="ADH_SHORT"/>
    <property type="match status" value="1"/>
</dbReference>
<dbReference type="OrthoDB" id="9803333at2"/>
<dbReference type="InterPro" id="IPR036291">
    <property type="entry name" value="NAD(P)-bd_dom_sf"/>
</dbReference>
<keyword evidence="2 3" id="KW-0560">Oxidoreductase</keyword>
<dbReference type="Proteomes" id="UP000315349">
    <property type="component" value="Chromosome"/>
</dbReference>
<gene>
    <name evidence="3" type="primary">fabG_5</name>
    <name evidence="3" type="ORF">Spb1_38260</name>
</gene>
<reference evidence="3 4" key="1">
    <citation type="submission" date="2019-02" db="EMBL/GenBank/DDBJ databases">
        <title>Deep-cultivation of Planctomycetes and their phenomic and genomic characterization uncovers novel biology.</title>
        <authorList>
            <person name="Wiegand S."/>
            <person name="Jogler M."/>
            <person name="Boedeker C."/>
            <person name="Pinto D."/>
            <person name="Vollmers J."/>
            <person name="Rivas-Marin E."/>
            <person name="Kohn T."/>
            <person name="Peeters S.H."/>
            <person name="Heuer A."/>
            <person name="Rast P."/>
            <person name="Oberbeckmann S."/>
            <person name="Bunk B."/>
            <person name="Jeske O."/>
            <person name="Meyerdierks A."/>
            <person name="Storesund J.E."/>
            <person name="Kallscheuer N."/>
            <person name="Luecker S."/>
            <person name="Lage O.M."/>
            <person name="Pohl T."/>
            <person name="Merkel B.J."/>
            <person name="Hornburger P."/>
            <person name="Mueller R.-W."/>
            <person name="Bruemmer F."/>
            <person name="Labrenz M."/>
            <person name="Spormann A.M."/>
            <person name="Op den Camp H."/>
            <person name="Overmann J."/>
            <person name="Amann R."/>
            <person name="Jetten M.S.M."/>
            <person name="Mascher T."/>
            <person name="Medema M.H."/>
            <person name="Devos D.P."/>
            <person name="Kaster A.-K."/>
            <person name="Ovreas L."/>
            <person name="Rohde M."/>
            <person name="Galperin M.Y."/>
            <person name="Jogler C."/>
        </authorList>
    </citation>
    <scope>NUCLEOTIDE SEQUENCE [LARGE SCALE GENOMIC DNA]</scope>
    <source>
        <strain evidence="3 4">Spb1</strain>
    </source>
</reference>
<dbReference type="Pfam" id="PF13561">
    <property type="entry name" value="adh_short_C2"/>
    <property type="match status" value="1"/>
</dbReference>
<evidence type="ECO:0000313" key="3">
    <source>
        <dbReference type="EMBL" id="QDV31880.1"/>
    </source>
</evidence>
<dbReference type="InterPro" id="IPR002347">
    <property type="entry name" value="SDR_fam"/>
</dbReference>
<evidence type="ECO:0000313" key="4">
    <source>
        <dbReference type="Proteomes" id="UP000315349"/>
    </source>
</evidence>
<proteinExistence type="inferred from homology"/>
<dbReference type="PANTHER" id="PTHR42879">
    <property type="entry name" value="3-OXOACYL-(ACYL-CARRIER-PROTEIN) REDUCTASE"/>
    <property type="match status" value="1"/>
</dbReference>
<dbReference type="FunFam" id="3.40.50.720:FF:000173">
    <property type="entry name" value="3-oxoacyl-[acyl-carrier protein] reductase"/>
    <property type="match status" value="1"/>
</dbReference>
<dbReference type="PRINTS" id="PR00081">
    <property type="entry name" value="GDHRDH"/>
</dbReference>
<accession>A0A518GTG5</accession>
<dbReference type="AlphaFoldDB" id="A0A518GTG5"/>
<protein>
    <submittedName>
        <fullName evidence="3">3-oxoacyl-[acyl-carrier-protein] reductase FabG</fullName>
        <ecNumber evidence="3">1.1.1.100</ecNumber>
    </submittedName>
</protein>
<dbReference type="RefSeq" id="WP_145303481.1">
    <property type="nucleotide sequence ID" value="NZ_CP036299.1"/>
</dbReference>
<comment type="similarity">
    <text evidence="1">Belongs to the short-chain dehydrogenases/reductases (SDR) family.</text>
</comment>
<keyword evidence="4" id="KW-1185">Reference proteome</keyword>
<evidence type="ECO:0000256" key="2">
    <source>
        <dbReference type="ARBA" id="ARBA00023002"/>
    </source>
</evidence>
<dbReference type="PRINTS" id="PR00080">
    <property type="entry name" value="SDRFAMILY"/>
</dbReference>
<dbReference type="GO" id="GO:0032787">
    <property type="term" value="P:monocarboxylic acid metabolic process"/>
    <property type="evidence" value="ECO:0007669"/>
    <property type="project" value="UniProtKB-ARBA"/>
</dbReference>
<dbReference type="InterPro" id="IPR050259">
    <property type="entry name" value="SDR"/>
</dbReference>
<sequence length="239" mass="24922">MVTGASRGLGRAIALELARDGLLVIVNFRSDAEGAAQTQEAINALGGRCQIAQFDVSDASAVRTAVRNIDRDIGRINVLVNNAASGVLKPLARVKPSDIEQSLQVNLAGVLHCTCEVVKTWSGGCSGNRIINITSSAAEAGAAGSVVYCSTKAGVIGLTKSLACELGRKDITVNCISPGLFETESISLHGVNKARLLELTPLARAGRPEEVGFLVSFLASERAAFITGQVIRINGGVYM</sequence>
<name>A0A518GTG5_9PLAN</name>